<keyword evidence="1" id="KW-0812">Transmembrane</keyword>
<feature type="transmembrane region" description="Helical" evidence="1">
    <location>
        <begin position="13"/>
        <end position="37"/>
    </location>
</feature>
<dbReference type="Proteomes" id="UP000243006">
    <property type="component" value="Unassembled WGS sequence"/>
</dbReference>
<accession>A0A1Y3E7M7</accession>
<evidence type="ECO:0000313" key="3">
    <source>
        <dbReference type="Proteomes" id="UP000243006"/>
    </source>
</evidence>
<dbReference type="AlphaFoldDB" id="A0A1Y3E7M7"/>
<reference evidence="2 3" key="1">
    <citation type="submission" date="2015-04" db="EMBL/GenBank/DDBJ databases">
        <title>Draft genome of the roundworm Trichinella nativa.</title>
        <authorList>
            <person name="Mitreva M."/>
        </authorList>
    </citation>
    <scope>NUCLEOTIDE SEQUENCE [LARGE SCALE GENOMIC DNA]</scope>
    <source>
        <strain evidence="2 3">ISS45</strain>
    </source>
</reference>
<proteinExistence type="predicted"/>
<organism evidence="2 3">
    <name type="scientific">Trichinella nativa</name>
    <dbReference type="NCBI Taxonomy" id="6335"/>
    <lineage>
        <taxon>Eukaryota</taxon>
        <taxon>Metazoa</taxon>
        <taxon>Ecdysozoa</taxon>
        <taxon>Nematoda</taxon>
        <taxon>Enoplea</taxon>
        <taxon>Dorylaimia</taxon>
        <taxon>Trichinellida</taxon>
        <taxon>Trichinellidae</taxon>
        <taxon>Trichinella</taxon>
    </lineage>
</organism>
<name>A0A1Y3E7M7_9BILA</name>
<gene>
    <name evidence="2" type="ORF">D917_03615</name>
</gene>
<protein>
    <submittedName>
        <fullName evidence="2">Uncharacterized protein</fullName>
    </submittedName>
</protein>
<comment type="caution">
    <text evidence="2">The sequence shown here is derived from an EMBL/GenBank/DDBJ whole genome shotgun (WGS) entry which is preliminary data.</text>
</comment>
<dbReference type="EMBL" id="LVZM01021772">
    <property type="protein sequence ID" value="OUC41122.1"/>
    <property type="molecule type" value="Genomic_DNA"/>
</dbReference>
<keyword evidence="1" id="KW-0472">Membrane</keyword>
<keyword evidence="1" id="KW-1133">Transmembrane helix</keyword>
<sequence length="132" mass="15005">MAEALFYLSLPDIFILIIFSCNCLAAVWLYSVCLHVAQCFQKYWLILLIPEVAEIVDRNPGYEKMFFWTHTFCTQCHPFFQGDSPVAGEAMLSVHSGKGTLLLALQPWRLSIHTTSNCEVCSLCIQMIHADK</sequence>
<evidence type="ECO:0000256" key="1">
    <source>
        <dbReference type="SAM" id="Phobius"/>
    </source>
</evidence>
<evidence type="ECO:0000313" key="2">
    <source>
        <dbReference type="EMBL" id="OUC41122.1"/>
    </source>
</evidence>